<dbReference type="Gene3D" id="6.10.340.10">
    <property type="match status" value="1"/>
</dbReference>
<dbReference type="OrthoDB" id="9804645at2"/>
<evidence type="ECO:0000256" key="10">
    <source>
        <dbReference type="ARBA" id="ARBA00022840"/>
    </source>
</evidence>
<evidence type="ECO:0000256" key="2">
    <source>
        <dbReference type="ARBA" id="ARBA00004651"/>
    </source>
</evidence>
<evidence type="ECO:0000313" key="17">
    <source>
        <dbReference type="EMBL" id="APF19939.1"/>
    </source>
</evidence>
<dbReference type="InterPro" id="IPR003660">
    <property type="entry name" value="HAMP_dom"/>
</dbReference>
<dbReference type="CDD" id="cd00082">
    <property type="entry name" value="HisKA"/>
    <property type="match status" value="1"/>
</dbReference>
<dbReference type="CDD" id="cd06225">
    <property type="entry name" value="HAMP"/>
    <property type="match status" value="1"/>
</dbReference>
<keyword evidence="7 14" id="KW-0812">Transmembrane</keyword>
<gene>
    <name evidence="17" type="ORF">Cabys_3191</name>
    <name evidence="18" type="ORF">Calab_0385</name>
</gene>
<comment type="catalytic activity">
    <reaction evidence="1">
        <text>ATP + protein L-histidine = ADP + protein N-phospho-L-histidine.</text>
        <dbReference type="EC" id="2.7.13.3"/>
    </reaction>
</comment>
<dbReference type="FunFam" id="1.10.287.130:FF:000008">
    <property type="entry name" value="Two-component sensor histidine kinase"/>
    <property type="match status" value="1"/>
</dbReference>
<dbReference type="EC" id="2.7.13.3" evidence="3"/>
<keyword evidence="4" id="KW-1003">Cell membrane</keyword>
<dbReference type="SUPFAM" id="SSF55874">
    <property type="entry name" value="ATPase domain of HSP90 chaperone/DNA topoisomerase II/histidine kinase"/>
    <property type="match status" value="1"/>
</dbReference>
<dbReference type="PANTHER" id="PTHR45528:SF1">
    <property type="entry name" value="SENSOR HISTIDINE KINASE CPXA"/>
    <property type="match status" value="1"/>
</dbReference>
<proteinExistence type="predicted"/>
<evidence type="ECO:0000256" key="7">
    <source>
        <dbReference type="ARBA" id="ARBA00022692"/>
    </source>
</evidence>
<dbReference type="Gene3D" id="1.10.287.130">
    <property type="match status" value="1"/>
</dbReference>
<keyword evidence="8" id="KW-0547">Nucleotide-binding</keyword>
<dbReference type="InterPro" id="IPR003594">
    <property type="entry name" value="HATPase_dom"/>
</dbReference>
<evidence type="ECO:0000256" key="3">
    <source>
        <dbReference type="ARBA" id="ARBA00012438"/>
    </source>
</evidence>
<evidence type="ECO:0000313" key="18">
    <source>
        <dbReference type="EMBL" id="EHO40030.1"/>
    </source>
</evidence>
<dbReference type="PRINTS" id="PR00344">
    <property type="entry name" value="BCTRLSENSOR"/>
</dbReference>
<dbReference type="GO" id="GO:0005524">
    <property type="term" value="F:ATP binding"/>
    <property type="evidence" value="ECO:0007669"/>
    <property type="project" value="UniProtKB-KW"/>
</dbReference>
<evidence type="ECO:0000256" key="6">
    <source>
        <dbReference type="ARBA" id="ARBA00022679"/>
    </source>
</evidence>
<keyword evidence="9 18" id="KW-0418">Kinase</keyword>
<dbReference type="SMART" id="SM00387">
    <property type="entry name" value="HATPase_c"/>
    <property type="match status" value="1"/>
</dbReference>
<evidence type="ECO:0000256" key="8">
    <source>
        <dbReference type="ARBA" id="ARBA00022741"/>
    </source>
</evidence>
<dbReference type="PANTHER" id="PTHR45528">
    <property type="entry name" value="SENSOR HISTIDINE KINASE CPXA"/>
    <property type="match status" value="1"/>
</dbReference>
<dbReference type="InParanoid" id="H1XQE3"/>
<dbReference type="Pfam" id="PF00512">
    <property type="entry name" value="HisKA"/>
    <property type="match status" value="1"/>
</dbReference>
<evidence type="ECO:0000313" key="20">
    <source>
        <dbReference type="Proteomes" id="UP000183868"/>
    </source>
</evidence>
<keyword evidence="12" id="KW-0902">Two-component regulatory system</keyword>
<dbReference type="Proteomes" id="UP000004671">
    <property type="component" value="Chromosome"/>
</dbReference>
<dbReference type="Gene3D" id="3.30.565.10">
    <property type="entry name" value="Histidine kinase-like ATPase, C-terminal domain"/>
    <property type="match status" value="1"/>
</dbReference>
<dbReference type="PROSITE" id="PS50109">
    <property type="entry name" value="HIS_KIN"/>
    <property type="match status" value="1"/>
</dbReference>
<dbReference type="InterPro" id="IPR005467">
    <property type="entry name" value="His_kinase_dom"/>
</dbReference>
<protein>
    <recommendedName>
        <fullName evidence="3">histidine kinase</fullName>
        <ecNumber evidence="3">2.7.13.3</ecNumber>
    </recommendedName>
</protein>
<dbReference type="Pfam" id="PF00672">
    <property type="entry name" value="HAMP"/>
    <property type="match status" value="1"/>
</dbReference>
<dbReference type="HOGENOM" id="CLU_000445_89_6_0"/>
<evidence type="ECO:0000256" key="5">
    <source>
        <dbReference type="ARBA" id="ARBA00022553"/>
    </source>
</evidence>
<dbReference type="Proteomes" id="UP000183868">
    <property type="component" value="Chromosome"/>
</dbReference>
<dbReference type="InterPro" id="IPR004358">
    <property type="entry name" value="Sig_transdc_His_kin-like_C"/>
</dbReference>
<evidence type="ECO:0000256" key="14">
    <source>
        <dbReference type="SAM" id="Phobius"/>
    </source>
</evidence>
<dbReference type="GO" id="GO:0005886">
    <property type="term" value="C:plasma membrane"/>
    <property type="evidence" value="ECO:0007669"/>
    <property type="project" value="UniProtKB-SubCell"/>
</dbReference>
<evidence type="ECO:0000313" key="19">
    <source>
        <dbReference type="Proteomes" id="UP000004671"/>
    </source>
</evidence>
<evidence type="ECO:0000256" key="9">
    <source>
        <dbReference type="ARBA" id="ARBA00022777"/>
    </source>
</evidence>
<evidence type="ECO:0000259" key="16">
    <source>
        <dbReference type="PROSITE" id="PS50885"/>
    </source>
</evidence>
<dbReference type="EMBL" id="CM001402">
    <property type="protein sequence ID" value="EHO40030.1"/>
    <property type="molecule type" value="Genomic_DNA"/>
</dbReference>
<keyword evidence="19" id="KW-1185">Reference proteome</keyword>
<keyword evidence="10" id="KW-0067">ATP-binding</keyword>
<evidence type="ECO:0000256" key="12">
    <source>
        <dbReference type="ARBA" id="ARBA00023012"/>
    </source>
</evidence>
<keyword evidence="13 14" id="KW-0472">Membrane</keyword>
<dbReference type="SUPFAM" id="SSF47384">
    <property type="entry name" value="Homodimeric domain of signal transducing histidine kinase"/>
    <property type="match status" value="1"/>
</dbReference>
<dbReference type="FunFam" id="3.30.565.10:FF:000006">
    <property type="entry name" value="Sensor histidine kinase WalK"/>
    <property type="match status" value="1"/>
</dbReference>
<accession>H1XQE3</accession>
<reference evidence="18 19" key="1">
    <citation type="submission" date="2011-09" db="EMBL/GenBank/DDBJ databases">
        <title>The permanent draft genome of Caldithrix abyssi DSM 13497.</title>
        <authorList>
            <consortium name="US DOE Joint Genome Institute (JGI-PGF)"/>
            <person name="Lucas S."/>
            <person name="Han J."/>
            <person name="Lapidus A."/>
            <person name="Bruce D."/>
            <person name="Goodwin L."/>
            <person name="Pitluck S."/>
            <person name="Peters L."/>
            <person name="Kyrpides N."/>
            <person name="Mavromatis K."/>
            <person name="Ivanova N."/>
            <person name="Mikhailova N."/>
            <person name="Chertkov O."/>
            <person name="Detter J.C."/>
            <person name="Tapia R."/>
            <person name="Han C."/>
            <person name="Land M."/>
            <person name="Hauser L."/>
            <person name="Markowitz V."/>
            <person name="Cheng J.-F."/>
            <person name="Hugenholtz P."/>
            <person name="Woyke T."/>
            <person name="Wu D."/>
            <person name="Spring S."/>
            <person name="Brambilla E."/>
            <person name="Klenk H.-P."/>
            <person name="Eisen J.A."/>
        </authorList>
    </citation>
    <scope>NUCLEOTIDE SEQUENCE [LARGE SCALE GENOMIC DNA]</scope>
    <source>
        <strain evidence="18 19">DSM 13497</strain>
    </source>
</reference>
<keyword evidence="5" id="KW-0597">Phosphoprotein</keyword>
<dbReference type="Pfam" id="PF02518">
    <property type="entry name" value="HATPase_c"/>
    <property type="match status" value="1"/>
</dbReference>
<dbReference type="GO" id="GO:0000155">
    <property type="term" value="F:phosphorelay sensor kinase activity"/>
    <property type="evidence" value="ECO:0007669"/>
    <property type="project" value="InterPro"/>
</dbReference>
<keyword evidence="11 14" id="KW-1133">Transmembrane helix</keyword>
<feature type="transmembrane region" description="Helical" evidence="14">
    <location>
        <begin position="183"/>
        <end position="205"/>
    </location>
</feature>
<dbReference type="SMART" id="SM00304">
    <property type="entry name" value="HAMP"/>
    <property type="match status" value="1"/>
</dbReference>
<dbReference type="InterPro" id="IPR003661">
    <property type="entry name" value="HisK_dim/P_dom"/>
</dbReference>
<evidence type="ECO:0000256" key="1">
    <source>
        <dbReference type="ARBA" id="ARBA00000085"/>
    </source>
</evidence>
<dbReference type="PaxDb" id="880073-Calab_0385"/>
<feature type="domain" description="Histidine kinase" evidence="15">
    <location>
        <begin position="270"/>
        <end position="489"/>
    </location>
</feature>
<dbReference type="EMBL" id="CP018099">
    <property type="protein sequence ID" value="APF19939.1"/>
    <property type="molecule type" value="Genomic_DNA"/>
</dbReference>
<reference evidence="17 20" key="2">
    <citation type="submission" date="2016-11" db="EMBL/GenBank/DDBJ databases">
        <title>Genomic analysis of Caldithrix abyssi and proposal of a novel bacterial phylum Caldithrichaeota.</title>
        <authorList>
            <person name="Kublanov I."/>
            <person name="Sigalova O."/>
            <person name="Gavrilov S."/>
            <person name="Lebedinsky A."/>
            <person name="Ivanova N."/>
            <person name="Daum C."/>
            <person name="Reddy T."/>
            <person name="Klenk H.P."/>
            <person name="Goker M."/>
            <person name="Reva O."/>
            <person name="Miroshnichenko M."/>
            <person name="Kyprides N."/>
            <person name="Woyke T."/>
            <person name="Gelfand M."/>
        </authorList>
    </citation>
    <scope>NUCLEOTIDE SEQUENCE [LARGE SCALE GENOMIC DNA]</scope>
    <source>
        <strain evidence="17 20">LF13</strain>
    </source>
</reference>
<comment type="subcellular location">
    <subcellularLocation>
        <location evidence="2">Cell membrane</location>
        <topology evidence="2">Multi-pass membrane protein</topology>
    </subcellularLocation>
</comment>
<dbReference type="InterPro" id="IPR036097">
    <property type="entry name" value="HisK_dim/P_sf"/>
</dbReference>
<dbReference type="FunCoup" id="H1XQE3">
    <property type="interactions" value="271"/>
</dbReference>
<dbReference type="PROSITE" id="PS50885">
    <property type="entry name" value="HAMP"/>
    <property type="match status" value="1"/>
</dbReference>
<evidence type="ECO:0000259" key="15">
    <source>
        <dbReference type="PROSITE" id="PS50109"/>
    </source>
</evidence>
<name>H1XQE3_CALAY</name>
<dbReference type="STRING" id="880073.Cabys_3191"/>
<dbReference type="RefSeq" id="WP_006926945.1">
    <property type="nucleotide sequence ID" value="NZ_CM001402.1"/>
</dbReference>
<evidence type="ECO:0000256" key="13">
    <source>
        <dbReference type="ARBA" id="ARBA00023136"/>
    </source>
</evidence>
<sequence length="491" mass="55717" precursor="true">MKSFFNSFYVRLSAVFLILLVILGGLQIGFTLQTWNKYHKEADQRLNLNLASDMARELEPLLKDSSDIANIGHTIHYMMVLNPKIEIYLLDEQGKILAFFADPQKKVKARYVSLEPIQQFLAGSYHSPILGEDPRHPGVMKPFSAAPLKIGKNINGFLYIILGGELYDSAINTIRESYLTQTIIKGLVVTLVFTAFIGLLLFFFLTKRLHQMNEVVKSFENGQLDQRIKTSARDELGQLAHSFNRMAEKIVANIEELKNTDRLRRELIANISHDLRTPLASIRGYLETIQMKSEHLTNEEYEEYLRIISETAEGMQGLVEQLFELSKLEARQIKPHFEPFSIKDLIYDVAMKFQHVAEKKRMAIKISAPDGLPQVYADLRLMERALTNLVENAVNYTPPGGAVIICASRQNEQVLIEIMDTGRGIAPEDLPLVFERFFRGRKVHGENANGSGLGLAITKKIIELHQSNITVESKLNEGSKFYFGLQVWQGS</sequence>
<feature type="domain" description="HAMP" evidence="16">
    <location>
        <begin position="203"/>
        <end position="255"/>
    </location>
</feature>
<dbReference type="SUPFAM" id="SSF158472">
    <property type="entry name" value="HAMP domain-like"/>
    <property type="match status" value="1"/>
</dbReference>
<dbReference type="eggNOG" id="COG2205">
    <property type="taxonomic scope" value="Bacteria"/>
</dbReference>
<dbReference type="SMART" id="SM00388">
    <property type="entry name" value="HisKA"/>
    <property type="match status" value="1"/>
</dbReference>
<evidence type="ECO:0000256" key="4">
    <source>
        <dbReference type="ARBA" id="ARBA00022475"/>
    </source>
</evidence>
<dbReference type="KEGG" id="caby:Cabys_3191"/>
<evidence type="ECO:0000256" key="11">
    <source>
        <dbReference type="ARBA" id="ARBA00022989"/>
    </source>
</evidence>
<dbReference type="AlphaFoldDB" id="H1XQE3"/>
<organism evidence="18 19">
    <name type="scientific">Caldithrix abyssi DSM 13497</name>
    <dbReference type="NCBI Taxonomy" id="880073"/>
    <lineage>
        <taxon>Bacteria</taxon>
        <taxon>Pseudomonadati</taxon>
        <taxon>Calditrichota</taxon>
        <taxon>Calditrichia</taxon>
        <taxon>Calditrichales</taxon>
        <taxon>Calditrichaceae</taxon>
        <taxon>Caldithrix</taxon>
    </lineage>
</organism>
<keyword evidence="6" id="KW-0808">Transferase</keyword>
<dbReference type="InterPro" id="IPR036890">
    <property type="entry name" value="HATPase_C_sf"/>
</dbReference>
<dbReference type="InterPro" id="IPR050398">
    <property type="entry name" value="HssS/ArlS-like"/>
</dbReference>